<keyword evidence="3" id="KW-1185">Reference proteome</keyword>
<organism evidence="2 3">
    <name type="scientific">Litoribacillus peritrichatus</name>
    <dbReference type="NCBI Taxonomy" id="718191"/>
    <lineage>
        <taxon>Bacteria</taxon>
        <taxon>Pseudomonadati</taxon>
        <taxon>Pseudomonadota</taxon>
        <taxon>Gammaproteobacteria</taxon>
        <taxon>Oceanospirillales</taxon>
        <taxon>Oceanospirillaceae</taxon>
        <taxon>Litoribacillus</taxon>
    </lineage>
</organism>
<feature type="compositionally biased region" description="Acidic residues" evidence="1">
    <location>
        <begin position="52"/>
        <end position="64"/>
    </location>
</feature>
<gene>
    <name evidence="2" type="ORF">GCM10022277_06430</name>
</gene>
<evidence type="ECO:0000256" key="1">
    <source>
        <dbReference type="SAM" id="MobiDB-lite"/>
    </source>
</evidence>
<evidence type="ECO:0000313" key="2">
    <source>
        <dbReference type="EMBL" id="GAA3914679.1"/>
    </source>
</evidence>
<evidence type="ECO:0000313" key="3">
    <source>
        <dbReference type="Proteomes" id="UP001501565"/>
    </source>
</evidence>
<proteinExistence type="predicted"/>
<comment type="caution">
    <text evidence="2">The sequence shown here is derived from an EMBL/GenBank/DDBJ whole genome shotgun (WGS) entry which is preliminary data.</text>
</comment>
<dbReference type="Proteomes" id="UP001501565">
    <property type="component" value="Unassembled WGS sequence"/>
</dbReference>
<accession>A0ABP7M5E5</accession>
<reference evidence="3" key="1">
    <citation type="journal article" date="2019" name="Int. J. Syst. Evol. Microbiol.">
        <title>The Global Catalogue of Microorganisms (GCM) 10K type strain sequencing project: providing services to taxonomists for standard genome sequencing and annotation.</title>
        <authorList>
            <consortium name="The Broad Institute Genomics Platform"/>
            <consortium name="The Broad Institute Genome Sequencing Center for Infectious Disease"/>
            <person name="Wu L."/>
            <person name="Ma J."/>
        </authorList>
    </citation>
    <scope>NUCLEOTIDE SEQUENCE [LARGE SCALE GENOMIC DNA]</scope>
    <source>
        <strain evidence="3">JCM 17551</strain>
    </source>
</reference>
<protein>
    <submittedName>
        <fullName evidence="2">Uncharacterized protein</fullName>
    </submittedName>
</protein>
<feature type="region of interest" description="Disordered" evidence="1">
    <location>
        <begin position="1"/>
        <end position="73"/>
    </location>
</feature>
<dbReference type="EMBL" id="BAABBN010000004">
    <property type="protein sequence ID" value="GAA3914679.1"/>
    <property type="molecule type" value="Genomic_DNA"/>
</dbReference>
<sequence>MDDMLPPSIGKVDGLTPVPRVRKIRKYQDENKEDTEYSEQDSTLNEDLPDRAEEDEKPSDSEDDQYPHIDDYV</sequence>
<name>A0ABP7M5E5_9GAMM</name>